<evidence type="ECO:0000313" key="5">
    <source>
        <dbReference type="Proteomes" id="UP000763557"/>
    </source>
</evidence>
<keyword evidence="2" id="KW-1133">Transmembrane helix</keyword>
<name>A0ABX2F9N8_9PSEU</name>
<sequence>MNNRVLRWMRGQRDTGRWRNTDAMYRAVVVGVGLVVAGVLLHELVLVLFGAPLLISAMLAMTRPQPAEPVVHQPTLPRALEQSQLAEAVFDIDAGPGVELVALRAPHGKTRGAGPVHLLPGNVEQVRTTLGHGGWGEGVDLRLDRLFAGPDALRVYGPIVGTEGRRTILPPVKVLPAGPLPPRPSGLVGVHRSPRPGDSTELRDIPAFQPGDRLRRIDWRVSLRTSAATGGVMSPSALHVRERHADADASLVLAIDTRVDVGAHVGEWASAMIGNGVRAGGSLDTSVLAACSLAASYLRQGDRVGLVDLGRPQLSLAPGTGSRQLLKIRHQLVICARSAGWASKPVLRPQQAPAGSLVMVLSPFLDDAMVELTATVVRRGTRVLAMDLLPEHLIAAERDPWGEAVLRVLRAEHAVRLQTLREHGIPVLRWGDEASATLRVLARGRR</sequence>
<dbReference type="PANTHER" id="PTHR33608">
    <property type="entry name" value="BLL2464 PROTEIN"/>
    <property type="match status" value="1"/>
</dbReference>
<dbReference type="EMBL" id="JAAATY010000016">
    <property type="protein sequence ID" value="NRN67844.1"/>
    <property type="molecule type" value="Genomic_DNA"/>
</dbReference>
<feature type="transmembrane region" description="Helical" evidence="2">
    <location>
        <begin position="27"/>
        <end position="55"/>
    </location>
</feature>
<dbReference type="PANTHER" id="PTHR33608:SF14">
    <property type="entry name" value="POSSIBLE CONSERVED SECRETED PROTEIN"/>
    <property type="match status" value="1"/>
</dbReference>
<proteinExistence type="predicted"/>
<feature type="domain" description="DUF58" evidence="3">
    <location>
        <begin position="208"/>
        <end position="423"/>
    </location>
</feature>
<evidence type="ECO:0000256" key="1">
    <source>
        <dbReference type="SAM" id="MobiDB-lite"/>
    </source>
</evidence>
<feature type="region of interest" description="Disordered" evidence="1">
    <location>
        <begin position="183"/>
        <end position="205"/>
    </location>
</feature>
<evidence type="ECO:0000259" key="3">
    <source>
        <dbReference type="Pfam" id="PF01882"/>
    </source>
</evidence>
<dbReference type="InterPro" id="IPR002881">
    <property type="entry name" value="DUF58"/>
</dbReference>
<dbReference type="Pfam" id="PF01882">
    <property type="entry name" value="DUF58"/>
    <property type="match status" value="1"/>
</dbReference>
<dbReference type="RefSeq" id="WP_173136241.1">
    <property type="nucleotide sequence ID" value="NZ_CBCSGW010000054.1"/>
</dbReference>
<keyword evidence="2" id="KW-0812">Transmembrane</keyword>
<comment type="caution">
    <text evidence="4">The sequence shown here is derived from an EMBL/GenBank/DDBJ whole genome shotgun (WGS) entry which is preliminary data.</text>
</comment>
<reference evidence="4 5" key="1">
    <citation type="submission" date="2020-01" db="EMBL/GenBank/DDBJ databases">
        <title>Kibdelosporangium persica a novel Actinomycetes from a hot desert in Iran.</title>
        <authorList>
            <person name="Safaei N."/>
            <person name="Zaburannyi N."/>
            <person name="Mueller R."/>
            <person name="Wink J."/>
        </authorList>
    </citation>
    <scope>NUCLEOTIDE SEQUENCE [LARGE SCALE GENOMIC DNA]</scope>
    <source>
        <strain evidence="4 5">4NS15</strain>
    </source>
</reference>
<dbReference type="Proteomes" id="UP000763557">
    <property type="component" value="Unassembled WGS sequence"/>
</dbReference>
<accession>A0ABX2F9N8</accession>
<organism evidence="4 5">
    <name type="scientific">Kibdelosporangium persicum</name>
    <dbReference type="NCBI Taxonomy" id="2698649"/>
    <lineage>
        <taxon>Bacteria</taxon>
        <taxon>Bacillati</taxon>
        <taxon>Actinomycetota</taxon>
        <taxon>Actinomycetes</taxon>
        <taxon>Pseudonocardiales</taxon>
        <taxon>Pseudonocardiaceae</taxon>
        <taxon>Kibdelosporangium</taxon>
    </lineage>
</organism>
<evidence type="ECO:0000313" key="4">
    <source>
        <dbReference type="EMBL" id="NRN67844.1"/>
    </source>
</evidence>
<keyword evidence="2" id="KW-0472">Membrane</keyword>
<evidence type="ECO:0000256" key="2">
    <source>
        <dbReference type="SAM" id="Phobius"/>
    </source>
</evidence>
<keyword evidence="5" id="KW-1185">Reference proteome</keyword>
<gene>
    <name evidence="4" type="ORF">GC106_50850</name>
</gene>
<protein>
    <submittedName>
        <fullName evidence="4">DUF58 domain-containing protein</fullName>
    </submittedName>
</protein>